<name>A0ABQ7WLK0_SOLTU</name>
<reference evidence="1 2" key="1">
    <citation type="journal article" date="2021" name="bioRxiv">
        <title>Chromosome-scale and haplotype-resolved genome assembly of a tetraploid potato cultivar.</title>
        <authorList>
            <person name="Sun H."/>
            <person name="Jiao W.-B."/>
            <person name="Krause K."/>
            <person name="Campoy J.A."/>
            <person name="Goel M."/>
            <person name="Folz-Donahue K."/>
            <person name="Kukat C."/>
            <person name="Huettel B."/>
            <person name="Schneeberger K."/>
        </authorList>
    </citation>
    <scope>NUCLEOTIDE SEQUENCE [LARGE SCALE GENOMIC DNA]</scope>
    <source>
        <strain evidence="1">SolTubOtavaFocal</strain>
        <tissue evidence="1">Leaves</tissue>
    </source>
</reference>
<dbReference type="EMBL" id="JAIVGD010000001">
    <property type="protein sequence ID" value="KAH0781629.1"/>
    <property type="molecule type" value="Genomic_DNA"/>
</dbReference>
<keyword evidence="2" id="KW-1185">Reference proteome</keyword>
<gene>
    <name evidence="1" type="ORF">KY290_001227</name>
</gene>
<proteinExistence type="predicted"/>
<sequence>MRGNIDFEKSFLEQIEHRYGDEFRELKASLIQSSSRVIGGLGLGLTLCSCGSEVRTWKRIIQWWGIHRAEGLTQGVAGIAEWHIQLRIDDGDAITMPMNITTQVLYGINNLALYNVEPSIFEGIAILQEALAIAREVSDHTLKSKNALNEYQAIDTDYISSDPGIQIFHSQAIWPTNACERKLKVHSLTFS</sequence>
<protein>
    <submittedName>
        <fullName evidence="1">Uncharacterized protein</fullName>
    </submittedName>
</protein>
<evidence type="ECO:0000313" key="2">
    <source>
        <dbReference type="Proteomes" id="UP000826656"/>
    </source>
</evidence>
<evidence type="ECO:0000313" key="1">
    <source>
        <dbReference type="EMBL" id="KAH0781629.1"/>
    </source>
</evidence>
<organism evidence="1 2">
    <name type="scientific">Solanum tuberosum</name>
    <name type="common">Potato</name>
    <dbReference type="NCBI Taxonomy" id="4113"/>
    <lineage>
        <taxon>Eukaryota</taxon>
        <taxon>Viridiplantae</taxon>
        <taxon>Streptophyta</taxon>
        <taxon>Embryophyta</taxon>
        <taxon>Tracheophyta</taxon>
        <taxon>Spermatophyta</taxon>
        <taxon>Magnoliopsida</taxon>
        <taxon>eudicotyledons</taxon>
        <taxon>Gunneridae</taxon>
        <taxon>Pentapetalae</taxon>
        <taxon>asterids</taxon>
        <taxon>lamiids</taxon>
        <taxon>Solanales</taxon>
        <taxon>Solanaceae</taxon>
        <taxon>Solanoideae</taxon>
        <taxon>Solaneae</taxon>
        <taxon>Solanum</taxon>
    </lineage>
</organism>
<accession>A0ABQ7WLK0</accession>
<dbReference type="Proteomes" id="UP000826656">
    <property type="component" value="Unassembled WGS sequence"/>
</dbReference>
<comment type="caution">
    <text evidence="1">The sequence shown here is derived from an EMBL/GenBank/DDBJ whole genome shotgun (WGS) entry which is preliminary data.</text>
</comment>